<feature type="transmembrane region" description="Helical" evidence="1">
    <location>
        <begin position="408"/>
        <end position="424"/>
    </location>
</feature>
<feature type="transmembrane region" description="Helical" evidence="1">
    <location>
        <begin position="89"/>
        <end position="106"/>
    </location>
</feature>
<feature type="transmembrane region" description="Helical" evidence="1">
    <location>
        <begin position="200"/>
        <end position="218"/>
    </location>
</feature>
<evidence type="ECO:0000313" key="5">
    <source>
        <dbReference type="Proteomes" id="UP000252884"/>
    </source>
</evidence>
<feature type="transmembrane region" description="Helical" evidence="1">
    <location>
        <begin position="627"/>
        <end position="647"/>
    </location>
</feature>
<sequence>MPGLQRFWQAVALLAAALTGFGLILWLAANWDDFGRMGRFAVLQGALAIAVLAAAARPALRLPGALAALLATGALFAYFGQTYQTGADPWQLFALWAVLALPLALAARSDVLWLPWCLVAMAAVSLWAQAHAGHTWDVRPQDLPVHAGAAALAALVVALLAPWARRFTGAGPLAFRLATALFALLLTLTALGGLLRDDPAPQFTCGLLLVALAAVGFASRRGFDLFALSAATLALDTLLVAGAARWLLDGDIDAIGHLLLLGLAAAALLALSVRCVQWRAKACGAWAAGGAMPTPGDRPGPVVLLTALGAWLATLPLLGAVALVLGDWVHAGAGPYAVGALLLALAGMLLRRPHLSVFVEQLALPLLLAGLGTLGYGLARDLPLQLAAGLLVLLLLALAWLANTRQRWLQELLGAAAAGAAVLALHGENDWQDGSLLWLALHGVLLAGLAGLRRPSLAATATGWLVLVLVGLASASGMALLVGAMPGPTEAFAGSGGIVLPSSWTAAASVLLALAAGAAAARRWPALRRPGCAAVGLVAAVLCAFLPMLGAILLVAVLAAAGGRRPLALCGALAAAWAVGSFYYTLAWPLAHKAVLMVACGAALAALAWRAAGLASDAPTQAPAPRTAALLALSGLAALLVANGGIWRNERLIAQGQPVFVALAPVDPRSLMQGDYMRLRFQLPPDPDERLALPQSGARPQAVARVDARGVAELLRVAAPGQPLAAGEFAIALVPKDGDWTLVTDAWFFREGEAERFAQARYGEFRVAPDGSALLVGLANADLQALR</sequence>
<feature type="transmembrane region" description="Helical" evidence="1">
    <location>
        <begin position="331"/>
        <end position="350"/>
    </location>
</feature>
<dbReference type="RefSeq" id="WP_114465852.1">
    <property type="nucleotide sequence ID" value="NZ_QPJK01000001.1"/>
</dbReference>
<evidence type="ECO:0000313" key="4">
    <source>
        <dbReference type="EMBL" id="RCW76068.1"/>
    </source>
</evidence>
<evidence type="ECO:0000259" key="3">
    <source>
        <dbReference type="Pfam" id="PF14351"/>
    </source>
</evidence>
<keyword evidence="1" id="KW-0472">Membrane</keyword>
<evidence type="ECO:0000259" key="2">
    <source>
        <dbReference type="Pfam" id="PF09925"/>
    </source>
</evidence>
<keyword evidence="1" id="KW-1133">Transmembrane helix</keyword>
<proteinExistence type="predicted"/>
<feature type="transmembrane region" description="Helical" evidence="1">
    <location>
        <begin position="143"/>
        <end position="161"/>
    </location>
</feature>
<dbReference type="InterPro" id="IPR025833">
    <property type="entry name" value="GDYXXLXY"/>
</dbReference>
<feature type="transmembrane region" description="Helical" evidence="1">
    <location>
        <begin position="504"/>
        <end position="521"/>
    </location>
</feature>
<comment type="caution">
    <text evidence="4">The sequence shown here is derived from an EMBL/GenBank/DDBJ whole genome shotgun (WGS) entry which is preliminary data.</text>
</comment>
<protein>
    <submittedName>
        <fullName evidence="4">Putative membrane-anchored protein</fullName>
    </submittedName>
</protein>
<dbReference type="Pfam" id="PF14345">
    <property type="entry name" value="GDYXXLXY"/>
    <property type="match status" value="1"/>
</dbReference>
<feature type="domain" description="DUF4401" evidence="3">
    <location>
        <begin position="301"/>
        <end position="609"/>
    </location>
</feature>
<keyword evidence="1" id="KW-0812">Transmembrane</keyword>
<keyword evidence="5" id="KW-1185">Reference proteome</keyword>
<dbReference type="InterPro" id="IPR018677">
    <property type="entry name" value="DUF2157"/>
</dbReference>
<feature type="transmembrane region" description="Helical" evidence="1">
    <location>
        <begin position="37"/>
        <end position="55"/>
    </location>
</feature>
<feature type="transmembrane region" description="Helical" evidence="1">
    <location>
        <begin position="384"/>
        <end position="401"/>
    </location>
</feature>
<gene>
    <name evidence="4" type="ORF">DES41_101672</name>
</gene>
<feature type="transmembrane region" description="Helical" evidence="1">
    <location>
        <begin position="7"/>
        <end position="31"/>
    </location>
</feature>
<feature type="transmembrane region" description="Helical" evidence="1">
    <location>
        <begin position="436"/>
        <end position="452"/>
    </location>
</feature>
<dbReference type="AlphaFoldDB" id="A0A368Y9G5"/>
<feature type="transmembrane region" description="Helical" evidence="1">
    <location>
        <begin position="173"/>
        <end position="194"/>
    </location>
</feature>
<feature type="transmembrane region" description="Helical" evidence="1">
    <location>
        <begin position="464"/>
        <end position="484"/>
    </location>
</feature>
<dbReference type="EMBL" id="QPJK01000001">
    <property type="protein sequence ID" value="RCW76068.1"/>
    <property type="molecule type" value="Genomic_DNA"/>
</dbReference>
<reference evidence="4 5" key="1">
    <citation type="submission" date="2018-07" db="EMBL/GenBank/DDBJ databases">
        <title>Genomic Encyclopedia of Type Strains, Phase IV (KMG-IV): sequencing the most valuable type-strain genomes for metagenomic binning, comparative biology and taxonomic classification.</title>
        <authorList>
            <person name="Goeker M."/>
        </authorList>
    </citation>
    <scope>NUCLEOTIDE SEQUENCE [LARGE SCALE GENOMIC DNA]</scope>
    <source>
        <strain evidence="4 5">DSM 21634</strain>
    </source>
</reference>
<feature type="transmembrane region" description="Helical" evidence="1">
    <location>
        <begin position="566"/>
        <end position="587"/>
    </location>
</feature>
<feature type="transmembrane region" description="Helical" evidence="1">
    <location>
        <begin position="225"/>
        <end position="248"/>
    </location>
</feature>
<name>A0A368Y9G5_9BURK</name>
<feature type="transmembrane region" description="Helical" evidence="1">
    <location>
        <begin position="113"/>
        <end position="131"/>
    </location>
</feature>
<organism evidence="4 5">
    <name type="scientific">Pseudorhodoferax soli</name>
    <dbReference type="NCBI Taxonomy" id="545864"/>
    <lineage>
        <taxon>Bacteria</taxon>
        <taxon>Pseudomonadati</taxon>
        <taxon>Pseudomonadota</taxon>
        <taxon>Betaproteobacteria</taxon>
        <taxon>Burkholderiales</taxon>
        <taxon>Comamonadaceae</taxon>
    </lineage>
</organism>
<dbReference type="InterPro" id="IPR025513">
    <property type="entry name" value="DUF4401"/>
</dbReference>
<dbReference type="OrthoDB" id="4868247at2"/>
<feature type="transmembrane region" description="Helical" evidence="1">
    <location>
        <begin position="302"/>
        <end position="325"/>
    </location>
</feature>
<feature type="transmembrane region" description="Helical" evidence="1">
    <location>
        <begin position="533"/>
        <end position="560"/>
    </location>
</feature>
<dbReference type="Pfam" id="PF09925">
    <property type="entry name" value="DUF2157"/>
    <property type="match status" value="1"/>
</dbReference>
<dbReference type="Pfam" id="PF14351">
    <property type="entry name" value="DUF4401"/>
    <property type="match status" value="1"/>
</dbReference>
<feature type="transmembrane region" description="Helical" evidence="1">
    <location>
        <begin position="254"/>
        <end position="271"/>
    </location>
</feature>
<feature type="domain" description="DUF2157" evidence="2">
    <location>
        <begin position="6"/>
        <end position="113"/>
    </location>
</feature>
<accession>A0A368Y9G5</accession>
<feature type="transmembrane region" description="Helical" evidence="1">
    <location>
        <begin position="62"/>
        <end position="83"/>
    </location>
</feature>
<feature type="transmembrane region" description="Helical" evidence="1">
    <location>
        <begin position="362"/>
        <end position="378"/>
    </location>
</feature>
<dbReference type="Proteomes" id="UP000252884">
    <property type="component" value="Unassembled WGS sequence"/>
</dbReference>
<feature type="transmembrane region" description="Helical" evidence="1">
    <location>
        <begin position="594"/>
        <end position="615"/>
    </location>
</feature>
<evidence type="ECO:0000256" key="1">
    <source>
        <dbReference type="SAM" id="Phobius"/>
    </source>
</evidence>